<dbReference type="Proteomes" id="UP000635828">
    <property type="component" value="Unassembled WGS sequence"/>
</dbReference>
<reference evidence="1 2" key="1">
    <citation type="submission" date="2020-08" db="EMBL/GenBank/DDBJ databases">
        <title>Genome public.</title>
        <authorList>
            <person name="Liu C."/>
            <person name="Sun Q."/>
        </authorList>
    </citation>
    <scope>NUCLEOTIDE SEQUENCE [LARGE SCALE GENOMIC DNA]</scope>
    <source>
        <strain evidence="1 2">NSJ-7</strain>
    </source>
</reference>
<proteinExistence type="predicted"/>
<keyword evidence="2" id="KW-1185">Reference proteome</keyword>
<dbReference type="EMBL" id="JACOOS010000010">
    <property type="protein sequence ID" value="MBC5677879.1"/>
    <property type="molecule type" value="Genomic_DNA"/>
</dbReference>
<gene>
    <name evidence="1" type="ORF">H8S22_09765</name>
</gene>
<dbReference type="RefSeq" id="WP_024729104.1">
    <property type="nucleotide sequence ID" value="NZ_JACOOS010000010.1"/>
</dbReference>
<name>A0ABR7FRN9_9FIRM</name>
<organism evidence="1 2">
    <name type="scientific">Anaerostipes hominis</name>
    <name type="common">ex Liu et al. 2021</name>
    <dbReference type="NCBI Taxonomy" id="2763018"/>
    <lineage>
        <taxon>Bacteria</taxon>
        <taxon>Bacillati</taxon>
        <taxon>Bacillota</taxon>
        <taxon>Clostridia</taxon>
        <taxon>Lachnospirales</taxon>
        <taxon>Lachnospiraceae</taxon>
        <taxon>Anaerostipes</taxon>
    </lineage>
</organism>
<sequence length="88" mass="9563">MISGIFPVFHMLQFCRGMAGSYEQTGVCVQTHHLPGKGICLLILVVQFGDMLKRCGSVNTDTVVAVLDLFSCQFPAFPEILCIHGAGF</sequence>
<evidence type="ECO:0000313" key="2">
    <source>
        <dbReference type="Proteomes" id="UP000635828"/>
    </source>
</evidence>
<accession>A0ABR7FRN9</accession>
<comment type="caution">
    <text evidence="1">The sequence shown here is derived from an EMBL/GenBank/DDBJ whole genome shotgun (WGS) entry which is preliminary data.</text>
</comment>
<evidence type="ECO:0000313" key="1">
    <source>
        <dbReference type="EMBL" id="MBC5677879.1"/>
    </source>
</evidence>
<protein>
    <submittedName>
        <fullName evidence="1">Uncharacterized protein</fullName>
    </submittedName>
</protein>